<keyword evidence="4" id="KW-1185">Reference proteome</keyword>
<dbReference type="InterPro" id="IPR038765">
    <property type="entry name" value="Papain-like_cys_pep_sf"/>
</dbReference>
<evidence type="ECO:0000259" key="2">
    <source>
        <dbReference type="PROSITE" id="PS50911"/>
    </source>
</evidence>
<evidence type="ECO:0000313" key="3">
    <source>
        <dbReference type="EMBL" id="MDR5587813.1"/>
    </source>
</evidence>
<dbReference type="Pfam" id="PF05257">
    <property type="entry name" value="CHAP"/>
    <property type="match status" value="1"/>
</dbReference>
<dbReference type="SUPFAM" id="SSF54001">
    <property type="entry name" value="Cysteine proteinases"/>
    <property type="match status" value="1"/>
</dbReference>
<comment type="caution">
    <text evidence="3">The sequence shown here is derived from an EMBL/GenBank/DDBJ whole genome shotgun (WGS) entry which is preliminary data.</text>
</comment>
<gene>
    <name evidence="3" type="ORF">RGC78_10080</name>
</gene>
<keyword evidence="1" id="KW-0812">Transmembrane</keyword>
<sequence length="198" mass="23162">MKKLYRNLIIIFTLLIIVSIGLFASLKIYREIEDKKNGIGLILDTYEGVDVYYNGSDYGKNHGKSYSNDGYYYGYKWQCVEYIKRFFYEAKAHKMPDVYGNAKDFFDQELEQGALNEKRGLYQYKNGDNEKPMKDDLLVFTDTNYGHVVIISEVGDDYIEVVQQNMGQESRDKFELTFIGNKYYVGGKREPAGWLRKE</sequence>
<organism evidence="3 4">
    <name type="scientific">Clostridium aquiflavi</name>
    <dbReference type="NCBI Taxonomy" id="3073603"/>
    <lineage>
        <taxon>Bacteria</taxon>
        <taxon>Bacillati</taxon>
        <taxon>Bacillota</taxon>
        <taxon>Clostridia</taxon>
        <taxon>Eubacteriales</taxon>
        <taxon>Clostridiaceae</taxon>
        <taxon>Clostridium</taxon>
    </lineage>
</organism>
<proteinExistence type="predicted"/>
<dbReference type="EMBL" id="JAVJAN010000024">
    <property type="protein sequence ID" value="MDR5587813.1"/>
    <property type="molecule type" value="Genomic_DNA"/>
</dbReference>
<dbReference type="InterPro" id="IPR051705">
    <property type="entry name" value="Gsp_Synthetase/Amidase"/>
</dbReference>
<dbReference type="Proteomes" id="UP001256646">
    <property type="component" value="Unassembled WGS sequence"/>
</dbReference>
<protein>
    <submittedName>
        <fullName evidence="3">CHAP domain-containing protein</fullName>
    </submittedName>
</protein>
<dbReference type="PROSITE" id="PS50911">
    <property type="entry name" value="CHAP"/>
    <property type="match status" value="1"/>
</dbReference>
<keyword evidence="1" id="KW-0472">Membrane</keyword>
<dbReference type="PANTHER" id="PTHR30094:SF0">
    <property type="entry name" value="BIFUNCTIONAL GLUTATHIONYLSPERMIDINE SYNTHETASE_AMIDASE-RELATED"/>
    <property type="match status" value="1"/>
</dbReference>
<dbReference type="Gene3D" id="3.90.1720.10">
    <property type="entry name" value="endopeptidase domain like (from Nostoc punctiforme)"/>
    <property type="match status" value="1"/>
</dbReference>
<accession>A0ABU1EI09</accession>
<keyword evidence="1" id="KW-1133">Transmembrane helix</keyword>
<evidence type="ECO:0000313" key="4">
    <source>
        <dbReference type="Proteomes" id="UP001256646"/>
    </source>
</evidence>
<evidence type="ECO:0000256" key="1">
    <source>
        <dbReference type="SAM" id="Phobius"/>
    </source>
</evidence>
<dbReference type="InterPro" id="IPR007921">
    <property type="entry name" value="CHAP_dom"/>
</dbReference>
<reference evidence="3 4" key="1">
    <citation type="submission" date="2023-09" db="EMBL/GenBank/DDBJ databases">
        <authorList>
            <person name="Zhai L."/>
        </authorList>
    </citation>
    <scope>NUCLEOTIDE SEQUENCE [LARGE SCALE GENOMIC DNA]</scope>
    <source>
        <strain evidence="3 4">5 N-1</strain>
    </source>
</reference>
<dbReference type="PANTHER" id="PTHR30094">
    <property type="entry name" value="BIFUNCTIONAL GLUTATHIONYLSPERMIDINE SYNTHETASE/AMIDASE-RELATED"/>
    <property type="match status" value="1"/>
</dbReference>
<name>A0ABU1EI09_9CLOT</name>
<feature type="transmembrane region" description="Helical" evidence="1">
    <location>
        <begin position="6"/>
        <end position="26"/>
    </location>
</feature>
<dbReference type="RefSeq" id="WP_252212311.1">
    <property type="nucleotide sequence ID" value="NZ_JAVJAN010000024.1"/>
</dbReference>
<feature type="domain" description="Peptidase C51" evidence="2">
    <location>
        <begin position="54"/>
        <end position="186"/>
    </location>
</feature>